<dbReference type="SUPFAM" id="SSF53474">
    <property type="entry name" value="alpha/beta-Hydrolases"/>
    <property type="match status" value="1"/>
</dbReference>
<dbReference type="KEGG" id="mrd:Mrad2831_4720"/>
<dbReference type="GO" id="GO:0009696">
    <property type="term" value="P:salicylic acid metabolic process"/>
    <property type="evidence" value="ECO:0007669"/>
    <property type="project" value="TreeGrafter"/>
</dbReference>
<dbReference type="STRING" id="426355.Mrad2831_4720"/>
<name>B1M722_METRJ</name>
<dbReference type="InterPro" id="IPR045889">
    <property type="entry name" value="MES/HNL"/>
</dbReference>
<dbReference type="InterPro" id="IPR000073">
    <property type="entry name" value="AB_hydrolase_1"/>
</dbReference>
<sequence length="241" mass="26578">MAIYILVAGSWHGSWCWSQVVPLLERAGHRVLTPDLYDVISGQHSAAKQPLQAWADQVAAITAAQNESVILVGHSRAGLIISEVAERIPHKIASLVYLCAFLLKDGQTLDDIVQESANAEAFSKAIIFDDDGNCTVSREGVKTFFYNETPEPLVQFACERLVPETTKIWSTPIHVTEPRFGSVRRAYITCAKDQAILIAQQQAMQRATPVSHTVTLESDHSPFFSQPSELVAALEHIRQAD</sequence>
<keyword evidence="2" id="KW-0378">Hydrolase</keyword>
<dbReference type="GeneID" id="31780937"/>
<organism evidence="2 3">
    <name type="scientific">Methylobacterium radiotolerans (strain ATCC 27329 / DSM 1819 / JCM 2831 / NBRC 15690 / NCIMB 10815 / 0-1)</name>
    <dbReference type="NCBI Taxonomy" id="426355"/>
    <lineage>
        <taxon>Bacteria</taxon>
        <taxon>Pseudomonadati</taxon>
        <taxon>Pseudomonadota</taxon>
        <taxon>Alphaproteobacteria</taxon>
        <taxon>Hyphomicrobiales</taxon>
        <taxon>Methylobacteriaceae</taxon>
        <taxon>Methylobacterium</taxon>
    </lineage>
</organism>
<dbReference type="InterPro" id="IPR029058">
    <property type="entry name" value="AB_hydrolase_fold"/>
</dbReference>
<gene>
    <name evidence="2" type="ordered locus">Mrad2831_4720</name>
</gene>
<reference evidence="2 3" key="1">
    <citation type="submission" date="2008-03" db="EMBL/GenBank/DDBJ databases">
        <title>Complete sequence of chromosome of Methylobacterium radiotolerans JCM 2831.</title>
        <authorList>
            <consortium name="US DOE Joint Genome Institute"/>
            <person name="Copeland A."/>
            <person name="Lucas S."/>
            <person name="Lapidus A."/>
            <person name="Glavina del Rio T."/>
            <person name="Dalin E."/>
            <person name="Tice H."/>
            <person name="Bruce D."/>
            <person name="Goodwin L."/>
            <person name="Pitluck S."/>
            <person name="Kiss H."/>
            <person name="Brettin T."/>
            <person name="Detter J.C."/>
            <person name="Han C."/>
            <person name="Kuske C.R."/>
            <person name="Schmutz J."/>
            <person name="Larimer F."/>
            <person name="Land M."/>
            <person name="Hauser L."/>
            <person name="Kyrpides N."/>
            <person name="Mikhailova N."/>
            <person name="Marx C.J."/>
            <person name="Richardson P."/>
        </authorList>
    </citation>
    <scope>NUCLEOTIDE SEQUENCE [LARGE SCALE GENOMIC DNA]</scope>
    <source>
        <strain evidence="3">ATCC 27329 / DSM 1819 / JCM 2831 / NBRC 15690 / NCIMB 10815 / 0-1</strain>
    </source>
</reference>
<dbReference type="HOGENOM" id="CLU_046066_3_2_5"/>
<dbReference type="ESTHER" id="metrj-b1m722">
    <property type="family name" value="HNLyase_Bact"/>
</dbReference>
<dbReference type="PANTHER" id="PTHR10992">
    <property type="entry name" value="METHYLESTERASE FAMILY MEMBER"/>
    <property type="match status" value="1"/>
</dbReference>
<feature type="domain" description="AB hydrolase-1" evidence="1">
    <location>
        <begin position="5"/>
        <end position="233"/>
    </location>
</feature>
<protein>
    <submittedName>
        <fullName evidence="2">Alpha/beta hydrolase fold</fullName>
    </submittedName>
</protein>
<dbReference type="eggNOG" id="COG0596">
    <property type="taxonomic scope" value="Bacteria"/>
</dbReference>
<dbReference type="Proteomes" id="UP000006589">
    <property type="component" value="Chromosome"/>
</dbReference>
<accession>B1M722</accession>
<dbReference type="GO" id="GO:0080030">
    <property type="term" value="F:methyl indole-3-acetate esterase activity"/>
    <property type="evidence" value="ECO:0007669"/>
    <property type="project" value="TreeGrafter"/>
</dbReference>
<dbReference type="OrthoDB" id="9814966at2"/>
<dbReference type="GO" id="GO:0080031">
    <property type="term" value="F:methyl salicylate esterase activity"/>
    <property type="evidence" value="ECO:0007669"/>
    <property type="project" value="TreeGrafter"/>
</dbReference>
<evidence type="ECO:0000313" key="2">
    <source>
        <dbReference type="EMBL" id="ACB26681.1"/>
    </source>
</evidence>
<dbReference type="EMBL" id="CP001001">
    <property type="protein sequence ID" value="ACB26681.1"/>
    <property type="molecule type" value="Genomic_DNA"/>
</dbReference>
<evidence type="ECO:0000313" key="3">
    <source>
        <dbReference type="Proteomes" id="UP000006589"/>
    </source>
</evidence>
<dbReference type="Pfam" id="PF12697">
    <property type="entry name" value="Abhydrolase_6"/>
    <property type="match status" value="1"/>
</dbReference>
<proteinExistence type="predicted"/>
<dbReference type="GO" id="GO:0009694">
    <property type="term" value="P:jasmonic acid metabolic process"/>
    <property type="evidence" value="ECO:0007669"/>
    <property type="project" value="TreeGrafter"/>
</dbReference>
<evidence type="ECO:0000259" key="1">
    <source>
        <dbReference type="Pfam" id="PF12697"/>
    </source>
</evidence>
<dbReference type="Gene3D" id="3.40.50.1820">
    <property type="entry name" value="alpha/beta hydrolase"/>
    <property type="match status" value="1"/>
</dbReference>
<dbReference type="AlphaFoldDB" id="B1M722"/>
<dbReference type="GO" id="GO:0080032">
    <property type="term" value="F:methyl jasmonate esterase activity"/>
    <property type="evidence" value="ECO:0007669"/>
    <property type="project" value="TreeGrafter"/>
</dbReference>
<dbReference type="RefSeq" id="WP_012321634.1">
    <property type="nucleotide sequence ID" value="NC_010505.1"/>
</dbReference>
<dbReference type="PANTHER" id="PTHR10992:SF872">
    <property type="entry name" value="METHYLESTERASE 11, CHLOROPLASTIC-RELATED"/>
    <property type="match status" value="1"/>
</dbReference>